<gene>
    <name evidence="1" type="ORF">M404DRAFT_305928</name>
</gene>
<dbReference type="Proteomes" id="UP000054217">
    <property type="component" value="Unassembled WGS sequence"/>
</dbReference>
<dbReference type="EMBL" id="KN831955">
    <property type="protein sequence ID" value="KIO09053.1"/>
    <property type="molecule type" value="Genomic_DNA"/>
</dbReference>
<organism evidence="1 2">
    <name type="scientific">Pisolithus tinctorius Marx 270</name>
    <dbReference type="NCBI Taxonomy" id="870435"/>
    <lineage>
        <taxon>Eukaryota</taxon>
        <taxon>Fungi</taxon>
        <taxon>Dikarya</taxon>
        <taxon>Basidiomycota</taxon>
        <taxon>Agaricomycotina</taxon>
        <taxon>Agaricomycetes</taxon>
        <taxon>Agaricomycetidae</taxon>
        <taxon>Boletales</taxon>
        <taxon>Sclerodermatineae</taxon>
        <taxon>Pisolithaceae</taxon>
        <taxon>Pisolithus</taxon>
    </lineage>
</organism>
<dbReference type="InParanoid" id="A0A0C3JIV8"/>
<name>A0A0C3JIV8_PISTI</name>
<sequence length="167" mass="18348">MLEPYNLIAVLETSPAEAQARLRVVSVQLSVCSRGSCLASETDEDTVSVAALSYPPSQILHSRFCSHGAQDSRIASPATRLSANMLPTSKYPKYSSVSTHAQAGRACPSSIDTHPAFLFIRCLVYLILALWNTRFPVLVNRVPHNLASGRQYTSQSRREPHTFEAVM</sequence>
<keyword evidence="2" id="KW-1185">Reference proteome</keyword>
<reference evidence="1 2" key="1">
    <citation type="submission" date="2014-04" db="EMBL/GenBank/DDBJ databases">
        <authorList>
            <consortium name="DOE Joint Genome Institute"/>
            <person name="Kuo A."/>
            <person name="Kohler A."/>
            <person name="Costa M.D."/>
            <person name="Nagy L.G."/>
            <person name="Floudas D."/>
            <person name="Copeland A."/>
            <person name="Barry K.W."/>
            <person name="Cichocki N."/>
            <person name="Veneault-Fourrey C."/>
            <person name="LaButti K."/>
            <person name="Lindquist E.A."/>
            <person name="Lipzen A."/>
            <person name="Lundell T."/>
            <person name="Morin E."/>
            <person name="Murat C."/>
            <person name="Sun H."/>
            <person name="Tunlid A."/>
            <person name="Henrissat B."/>
            <person name="Grigoriev I.V."/>
            <person name="Hibbett D.S."/>
            <person name="Martin F."/>
            <person name="Nordberg H.P."/>
            <person name="Cantor M.N."/>
            <person name="Hua S.X."/>
        </authorList>
    </citation>
    <scope>NUCLEOTIDE SEQUENCE [LARGE SCALE GENOMIC DNA]</scope>
    <source>
        <strain evidence="1 2">Marx 270</strain>
    </source>
</reference>
<dbReference type="HOGENOM" id="CLU_1595204_0_0_1"/>
<proteinExistence type="predicted"/>
<evidence type="ECO:0000313" key="2">
    <source>
        <dbReference type="Proteomes" id="UP000054217"/>
    </source>
</evidence>
<dbReference type="AlphaFoldDB" id="A0A0C3JIV8"/>
<dbReference type="OrthoDB" id="2670057at2759"/>
<accession>A0A0C3JIV8</accession>
<protein>
    <submittedName>
        <fullName evidence="1">Uncharacterized protein</fullName>
    </submittedName>
</protein>
<reference evidence="2" key="2">
    <citation type="submission" date="2015-01" db="EMBL/GenBank/DDBJ databases">
        <title>Evolutionary Origins and Diversification of the Mycorrhizal Mutualists.</title>
        <authorList>
            <consortium name="DOE Joint Genome Institute"/>
            <consortium name="Mycorrhizal Genomics Consortium"/>
            <person name="Kohler A."/>
            <person name="Kuo A."/>
            <person name="Nagy L.G."/>
            <person name="Floudas D."/>
            <person name="Copeland A."/>
            <person name="Barry K.W."/>
            <person name="Cichocki N."/>
            <person name="Veneault-Fourrey C."/>
            <person name="LaButti K."/>
            <person name="Lindquist E.A."/>
            <person name="Lipzen A."/>
            <person name="Lundell T."/>
            <person name="Morin E."/>
            <person name="Murat C."/>
            <person name="Riley R."/>
            <person name="Ohm R."/>
            <person name="Sun H."/>
            <person name="Tunlid A."/>
            <person name="Henrissat B."/>
            <person name="Grigoriev I.V."/>
            <person name="Hibbett D.S."/>
            <person name="Martin F."/>
        </authorList>
    </citation>
    <scope>NUCLEOTIDE SEQUENCE [LARGE SCALE GENOMIC DNA]</scope>
    <source>
        <strain evidence="2">Marx 270</strain>
    </source>
</reference>
<evidence type="ECO:0000313" key="1">
    <source>
        <dbReference type="EMBL" id="KIO09053.1"/>
    </source>
</evidence>